<organism evidence="2 3">
    <name type="scientific">Streptococcus dentapri</name>
    <dbReference type="NCBI Taxonomy" id="573564"/>
    <lineage>
        <taxon>Bacteria</taxon>
        <taxon>Bacillati</taxon>
        <taxon>Bacillota</taxon>
        <taxon>Bacilli</taxon>
        <taxon>Lactobacillales</taxon>
        <taxon>Streptococcaceae</taxon>
        <taxon>Streptococcus</taxon>
    </lineage>
</organism>
<dbReference type="Proteomes" id="UP001595901">
    <property type="component" value="Unassembled WGS sequence"/>
</dbReference>
<keyword evidence="1" id="KW-1133">Transmembrane helix</keyword>
<name>A0ABV8CZG3_9STRE</name>
<keyword evidence="3" id="KW-1185">Reference proteome</keyword>
<reference evidence="3" key="1">
    <citation type="journal article" date="2019" name="Int. J. Syst. Evol. Microbiol.">
        <title>The Global Catalogue of Microorganisms (GCM) 10K type strain sequencing project: providing services to taxonomists for standard genome sequencing and annotation.</title>
        <authorList>
            <consortium name="The Broad Institute Genomics Platform"/>
            <consortium name="The Broad Institute Genome Sequencing Center for Infectious Disease"/>
            <person name="Wu L."/>
            <person name="Ma J."/>
        </authorList>
    </citation>
    <scope>NUCLEOTIDE SEQUENCE [LARGE SCALE GENOMIC DNA]</scope>
    <source>
        <strain evidence="3">CCUG 58728</strain>
    </source>
</reference>
<protein>
    <submittedName>
        <fullName evidence="2">YggT family protein</fullName>
    </submittedName>
</protein>
<comment type="caution">
    <text evidence="2">The sequence shown here is derived from an EMBL/GenBank/DDBJ whole genome shotgun (WGS) entry which is preliminary data.</text>
</comment>
<feature type="transmembrane region" description="Helical" evidence="1">
    <location>
        <begin position="6"/>
        <end position="28"/>
    </location>
</feature>
<dbReference type="RefSeq" id="WP_380429336.1">
    <property type="nucleotide sequence ID" value="NZ_JBHSAC010000010.1"/>
</dbReference>
<feature type="transmembrane region" description="Helical" evidence="1">
    <location>
        <begin position="63"/>
        <end position="83"/>
    </location>
</feature>
<gene>
    <name evidence="2" type="ORF">ACFOSE_01030</name>
</gene>
<evidence type="ECO:0000313" key="3">
    <source>
        <dbReference type="Proteomes" id="UP001595901"/>
    </source>
</evidence>
<dbReference type="InterPro" id="IPR003425">
    <property type="entry name" value="CCB3/YggT"/>
</dbReference>
<proteinExistence type="predicted"/>
<evidence type="ECO:0000313" key="2">
    <source>
        <dbReference type="EMBL" id="MFC3931385.1"/>
    </source>
</evidence>
<dbReference type="EMBL" id="JBHSAC010000010">
    <property type="protein sequence ID" value="MFC3931385.1"/>
    <property type="molecule type" value="Genomic_DNA"/>
</dbReference>
<sequence length="85" mass="9944">MVTIYIIFNYFIRFLSIALVLYALLSWLPGARESSLGRLIEKIVDPLLAPLYRFNLQYGGFDFTTLVALILLQVLNRLLYFILLW</sequence>
<dbReference type="Pfam" id="PF02325">
    <property type="entry name" value="CCB3_YggT"/>
    <property type="match status" value="1"/>
</dbReference>
<evidence type="ECO:0000256" key="1">
    <source>
        <dbReference type="SAM" id="Phobius"/>
    </source>
</evidence>
<keyword evidence="1" id="KW-0812">Transmembrane</keyword>
<accession>A0ABV8CZG3</accession>
<keyword evidence="1" id="KW-0472">Membrane</keyword>